<proteinExistence type="predicted"/>
<evidence type="ECO:0008006" key="3">
    <source>
        <dbReference type="Google" id="ProtNLM"/>
    </source>
</evidence>
<evidence type="ECO:0000313" key="2">
    <source>
        <dbReference type="Proteomes" id="UP001515641"/>
    </source>
</evidence>
<dbReference type="RefSeq" id="WP_166451972.1">
    <property type="nucleotide sequence ID" value="NZ_JAAOMA010000013.1"/>
</dbReference>
<gene>
    <name evidence="1" type="ORF">HA052_11000</name>
</gene>
<sequence>MTEIVKVKGVPVTLGDKKYIIPPLNLGALEQLQERLAAFTGGIDAASVGTVLDAAHAALLRNYPDITRDDVAAVVDVGNMGEVMEAVMDVSGLKRKAIEAEAAAGELTGKG</sequence>
<evidence type="ECO:0000313" key="1">
    <source>
        <dbReference type="EMBL" id="NHR05727.1"/>
    </source>
</evidence>
<protein>
    <recommendedName>
        <fullName evidence="3">Tail assembly chaperone</fullName>
    </recommendedName>
</protein>
<reference evidence="1 2" key="1">
    <citation type="submission" date="2020-03" db="EMBL/GenBank/DDBJ databases">
        <title>Draft genome sequence of environmentally isolated cultures.</title>
        <authorList>
            <person name="Wilson H.S."/>
            <person name="De Leon M.E."/>
        </authorList>
    </citation>
    <scope>NUCLEOTIDE SEQUENCE [LARGE SCALE GENOMIC DNA]</scope>
    <source>
        <strain evidence="1 2">HSC-31F16</strain>
    </source>
</reference>
<name>A0ABX0L816_9NEIS</name>
<keyword evidence="2" id="KW-1185">Reference proteome</keyword>
<dbReference type="Proteomes" id="UP001515641">
    <property type="component" value="Unassembled WGS sequence"/>
</dbReference>
<comment type="caution">
    <text evidence="1">The sequence shown here is derived from an EMBL/GenBank/DDBJ whole genome shotgun (WGS) entry which is preliminary data.</text>
</comment>
<organism evidence="1 2">
    <name type="scientific">Chromobacterium fluminis</name>
    <dbReference type="NCBI Taxonomy" id="3044269"/>
    <lineage>
        <taxon>Bacteria</taxon>
        <taxon>Pseudomonadati</taxon>
        <taxon>Pseudomonadota</taxon>
        <taxon>Betaproteobacteria</taxon>
        <taxon>Neisseriales</taxon>
        <taxon>Chromobacteriaceae</taxon>
        <taxon>Chromobacterium</taxon>
    </lineage>
</organism>
<accession>A0ABX0L816</accession>
<dbReference type="EMBL" id="JAAOMA010000013">
    <property type="protein sequence ID" value="NHR05727.1"/>
    <property type="molecule type" value="Genomic_DNA"/>
</dbReference>